<dbReference type="Pfam" id="PF00076">
    <property type="entry name" value="RRM_1"/>
    <property type="match status" value="1"/>
</dbReference>
<dbReference type="Gene3D" id="3.30.70.330">
    <property type="match status" value="1"/>
</dbReference>
<evidence type="ECO:0000256" key="1">
    <source>
        <dbReference type="PROSITE-ProRule" id="PRU00176"/>
    </source>
</evidence>
<dbReference type="InterPro" id="IPR035979">
    <property type="entry name" value="RBD_domain_sf"/>
</dbReference>
<gene>
    <name evidence="4" type="ORF">FA15DRAFT_707183</name>
</gene>
<dbReference type="OrthoDB" id="4726at2759"/>
<accession>A0A5C3KN04</accession>
<dbReference type="SUPFAM" id="SSF54928">
    <property type="entry name" value="RNA-binding domain, RBD"/>
    <property type="match status" value="1"/>
</dbReference>
<dbReference type="Proteomes" id="UP000307440">
    <property type="component" value="Unassembled WGS sequence"/>
</dbReference>
<sequence length="289" mass="31432">MRFTCNTTEEDLMRPNARQTRQSTRQRQEKEDEEKEMRSAQKKSKIGKKKGKSVQKPNSKRLSLANRHAKLVAVDQAKRTAKGKEVAAQQQAKKYTSRGISYVYVGNLRPGITDYQLHNLFQAFGKIGRIEIRCSGGQVTSKGMVLPQGMTGPRDRLYATVEYDDSLGGLKALNLDGAAAEGVSDCLVVTTSAAGLPEIGDIIRGRMGAGAASALDERVPGFHDVRKVMGATGQGLNNNGLQLEATEVVDNSIPPRNGEGDDQLTGDATIRPRSDRAKFFGYSFAITVV</sequence>
<protein>
    <recommendedName>
        <fullName evidence="3">RRM domain-containing protein</fullName>
    </recommendedName>
</protein>
<dbReference type="InterPro" id="IPR000504">
    <property type="entry name" value="RRM_dom"/>
</dbReference>
<keyword evidence="5" id="KW-1185">Reference proteome</keyword>
<dbReference type="EMBL" id="ML210267">
    <property type="protein sequence ID" value="TFK21467.1"/>
    <property type="molecule type" value="Genomic_DNA"/>
</dbReference>
<keyword evidence="1" id="KW-0694">RNA-binding</keyword>
<dbReference type="InterPro" id="IPR012677">
    <property type="entry name" value="Nucleotide-bd_a/b_plait_sf"/>
</dbReference>
<proteinExistence type="predicted"/>
<evidence type="ECO:0000313" key="5">
    <source>
        <dbReference type="Proteomes" id="UP000307440"/>
    </source>
</evidence>
<evidence type="ECO:0000259" key="3">
    <source>
        <dbReference type="PROSITE" id="PS50102"/>
    </source>
</evidence>
<feature type="compositionally biased region" description="Basic and acidic residues" evidence="2">
    <location>
        <begin position="26"/>
        <end position="39"/>
    </location>
</feature>
<dbReference type="AlphaFoldDB" id="A0A5C3KN04"/>
<feature type="region of interest" description="Disordered" evidence="2">
    <location>
        <begin position="1"/>
        <end position="67"/>
    </location>
</feature>
<dbReference type="CDD" id="cd00590">
    <property type="entry name" value="RRM_SF"/>
    <property type="match status" value="1"/>
</dbReference>
<dbReference type="STRING" id="230819.A0A5C3KN04"/>
<evidence type="ECO:0000256" key="2">
    <source>
        <dbReference type="SAM" id="MobiDB-lite"/>
    </source>
</evidence>
<feature type="domain" description="RRM" evidence="3">
    <location>
        <begin position="101"/>
        <end position="194"/>
    </location>
</feature>
<evidence type="ECO:0000313" key="4">
    <source>
        <dbReference type="EMBL" id="TFK21467.1"/>
    </source>
</evidence>
<organism evidence="4 5">
    <name type="scientific">Coprinopsis marcescibilis</name>
    <name type="common">Agaric fungus</name>
    <name type="synonym">Psathyrella marcescibilis</name>
    <dbReference type="NCBI Taxonomy" id="230819"/>
    <lineage>
        <taxon>Eukaryota</taxon>
        <taxon>Fungi</taxon>
        <taxon>Dikarya</taxon>
        <taxon>Basidiomycota</taxon>
        <taxon>Agaricomycotina</taxon>
        <taxon>Agaricomycetes</taxon>
        <taxon>Agaricomycetidae</taxon>
        <taxon>Agaricales</taxon>
        <taxon>Agaricineae</taxon>
        <taxon>Psathyrellaceae</taxon>
        <taxon>Coprinopsis</taxon>
    </lineage>
</organism>
<dbReference type="PROSITE" id="PS50102">
    <property type="entry name" value="RRM"/>
    <property type="match status" value="1"/>
</dbReference>
<name>A0A5C3KN04_COPMA</name>
<feature type="compositionally biased region" description="Basic residues" evidence="2">
    <location>
        <begin position="40"/>
        <end position="53"/>
    </location>
</feature>
<reference evidence="4 5" key="1">
    <citation type="journal article" date="2019" name="Nat. Ecol. Evol.">
        <title>Megaphylogeny resolves global patterns of mushroom evolution.</title>
        <authorList>
            <person name="Varga T."/>
            <person name="Krizsan K."/>
            <person name="Foldi C."/>
            <person name="Dima B."/>
            <person name="Sanchez-Garcia M."/>
            <person name="Sanchez-Ramirez S."/>
            <person name="Szollosi G.J."/>
            <person name="Szarkandi J.G."/>
            <person name="Papp V."/>
            <person name="Albert L."/>
            <person name="Andreopoulos W."/>
            <person name="Angelini C."/>
            <person name="Antonin V."/>
            <person name="Barry K.W."/>
            <person name="Bougher N.L."/>
            <person name="Buchanan P."/>
            <person name="Buyck B."/>
            <person name="Bense V."/>
            <person name="Catcheside P."/>
            <person name="Chovatia M."/>
            <person name="Cooper J."/>
            <person name="Damon W."/>
            <person name="Desjardin D."/>
            <person name="Finy P."/>
            <person name="Geml J."/>
            <person name="Haridas S."/>
            <person name="Hughes K."/>
            <person name="Justo A."/>
            <person name="Karasinski D."/>
            <person name="Kautmanova I."/>
            <person name="Kiss B."/>
            <person name="Kocsube S."/>
            <person name="Kotiranta H."/>
            <person name="LaButti K.M."/>
            <person name="Lechner B.E."/>
            <person name="Liimatainen K."/>
            <person name="Lipzen A."/>
            <person name="Lukacs Z."/>
            <person name="Mihaltcheva S."/>
            <person name="Morgado L.N."/>
            <person name="Niskanen T."/>
            <person name="Noordeloos M.E."/>
            <person name="Ohm R.A."/>
            <person name="Ortiz-Santana B."/>
            <person name="Ovrebo C."/>
            <person name="Racz N."/>
            <person name="Riley R."/>
            <person name="Savchenko A."/>
            <person name="Shiryaev A."/>
            <person name="Soop K."/>
            <person name="Spirin V."/>
            <person name="Szebenyi C."/>
            <person name="Tomsovsky M."/>
            <person name="Tulloss R.E."/>
            <person name="Uehling J."/>
            <person name="Grigoriev I.V."/>
            <person name="Vagvolgyi C."/>
            <person name="Papp T."/>
            <person name="Martin F.M."/>
            <person name="Miettinen O."/>
            <person name="Hibbett D.S."/>
            <person name="Nagy L.G."/>
        </authorList>
    </citation>
    <scope>NUCLEOTIDE SEQUENCE [LARGE SCALE GENOMIC DNA]</scope>
    <source>
        <strain evidence="4 5">CBS 121175</strain>
    </source>
</reference>
<dbReference type="GO" id="GO:0003723">
    <property type="term" value="F:RNA binding"/>
    <property type="evidence" value="ECO:0007669"/>
    <property type="project" value="UniProtKB-UniRule"/>
</dbReference>